<dbReference type="InParanoid" id="A0A672IN54"/>
<feature type="compositionally biased region" description="Polar residues" evidence="1">
    <location>
        <begin position="2178"/>
        <end position="2187"/>
    </location>
</feature>
<dbReference type="GO" id="GO:0000126">
    <property type="term" value="C:transcription factor TFIIIB complex"/>
    <property type="evidence" value="ECO:0007669"/>
    <property type="project" value="TreeGrafter"/>
</dbReference>
<feature type="compositionally biased region" description="Low complexity" evidence="1">
    <location>
        <begin position="20"/>
        <end position="32"/>
    </location>
</feature>
<feature type="compositionally biased region" description="Polar residues" evidence="1">
    <location>
        <begin position="1671"/>
        <end position="1681"/>
    </location>
</feature>
<feature type="compositionally biased region" description="Basic residues" evidence="1">
    <location>
        <begin position="1533"/>
        <end position="1542"/>
    </location>
</feature>
<dbReference type="SMART" id="SM00717">
    <property type="entry name" value="SANT"/>
    <property type="match status" value="1"/>
</dbReference>
<gene>
    <name evidence="3" type="primary">zgc:162472</name>
</gene>
<feature type="compositionally biased region" description="Basic and acidic residues" evidence="1">
    <location>
        <begin position="204"/>
        <end position="234"/>
    </location>
</feature>
<feature type="compositionally biased region" description="Acidic residues" evidence="1">
    <location>
        <begin position="703"/>
        <end position="712"/>
    </location>
</feature>
<feature type="region of interest" description="Disordered" evidence="1">
    <location>
        <begin position="1939"/>
        <end position="2252"/>
    </location>
</feature>
<feature type="compositionally biased region" description="Basic and acidic residues" evidence="1">
    <location>
        <begin position="1445"/>
        <end position="1457"/>
    </location>
</feature>
<feature type="compositionally biased region" description="Basic and acidic residues" evidence="1">
    <location>
        <begin position="1344"/>
        <end position="1356"/>
    </location>
</feature>
<feature type="compositionally biased region" description="Polar residues" evidence="1">
    <location>
        <begin position="193"/>
        <end position="203"/>
    </location>
</feature>
<feature type="compositionally biased region" description="Basic and acidic residues" evidence="1">
    <location>
        <begin position="2109"/>
        <end position="2126"/>
    </location>
</feature>
<name>A0A672IN54_SALFA</name>
<feature type="compositionally biased region" description="Polar residues" evidence="1">
    <location>
        <begin position="1764"/>
        <end position="1773"/>
    </location>
</feature>
<feature type="compositionally biased region" description="Polar residues" evidence="1">
    <location>
        <begin position="1588"/>
        <end position="1601"/>
    </location>
</feature>
<feature type="compositionally biased region" description="Low complexity" evidence="1">
    <location>
        <begin position="2159"/>
        <end position="2170"/>
    </location>
</feature>
<feature type="compositionally biased region" description="Polar residues" evidence="1">
    <location>
        <begin position="2234"/>
        <end position="2247"/>
    </location>
</feature>
<feature type="compositionally biased region" description="Polar residues" evidence="1">
    <location>
        <begin position="1514"/>
        <end position="1532"/>
    </location>
</feature>
<evidence type="ECO:0000256" key="1">
    <source>
        <dbReference type="SAM" id="MobiDB-lite"/>
    </source>
</evidence>
<feature type="compositionally biased region" description="Polar residues" evidence="1">
    <location>
        <begin position="114"/>
        <end position="148"/>
    </location>
</feature>
<dbReference type="PANTHER" id="PTHR22929:SF0">
    <property type="entry name" value="TRANSCRIPTION FACTOR TFIIIB COMPONENT B'' HOMOLOG"/>
    <property type="match status" value="1"/>
</dbReference>
<feature type="compositionally biased region" description="Polar residues" evidence="1">
    <location>
        <begin position="1894"/>
        <end position="1906"/>
    </location>
</feature>
<feature type="compositionally biased region" description="Basic and acidic residues" evidence="1">
    <location>
        <begin position="1247"/>
        <end position="1257"/>
    </location>
</feature>
<feature type="domain" description="Myb-like" evidence="2">
    <location>
        <begin position="433"/>
        <end position="481"/>
    </location>
</feature>
<feature type="compositionally biased region" description="Low complexity" evidence="1">
    <location>
        <begin position="745"/>
        <end position="754"/>
    </location>
</feature>
<feature type="compositionally biased region" description="Low complexity" evidence="1">
    <location>
        <begin position="1752"/>
        <end position="1763"/>
    </location>
</feature>
<feature type="compositionally biased region" description="Low complexity" evidence="1">
    <location>
        <begin position="1476"/>
        <end position="1490"/>
    </location>
</feature>
<feature type="compositionally biased region" description="Basic and acidic residues" evidence="1">
    <location>
        <begin position="1694"/>
        <end position="1703"/>
    </location>
</feature>
<feature type="compositionally biased region" description="Polar residues" evidence="1">
    <location>
        <begin position="1958"/>
        <end position="1969"/>
    </location>
</feature>
<feature type="compositionally biased region" description="Basic and acidic residues" evidence="1">
    <location>
        <begin position="1396"/>
        <end position="1409"/>
    </location>
</feature>
<proteinExistence type="predicted"/>
<dbReference type="Ensembl" id="ENSSFAT00005043814.1">
    <property type="protein sequence ID" value="ENSSFAP00005042280.1"/>
    <property type="gene ID" value="ENSSFAG00005020987.1"/>
</dbReference>
<feature type="compositionally biased region" description="Polar residues" evidence="1">
    <location>
        <begin position="2018"/>
        <end position="2047"/>
    </location>
</feature>
<feature type="region of interest" description="Disordered" evidence="1">
    <location>
        <begin position="937"/>
        <end position="970"/>
    </location>
</feature>
<protein>
    <recommendedName>
        <fullName evidence="2">Myb-like domain-containing protein</fullName>
    </recommendedName>
</protein>
<feature type="compositionally biased region" description="Basic residues" evidence="1">
    <location>
        <begin position="2135"/>
        <end position="2147"/>
    </location>
</feature>
<evidence type="ECO:0000313" key="3">
    <source>
        <dbReference type="Ensembl" id="ENSSFAP00005042280.1"/>
    </source>
</evidence>
<dbReference type="GO" id="GO:0070898">
    <property type="term" value="P:RNA polymerase III preinitiation complex assembly"/>
    <property type="evidence" value="ECO:0007669"/>
    <property type="project" value="TreeGrafter"/>
</dbReference>
<dbReference type="SUPFAM" id="SSF46689">
    <property type="entry name" value="Homeodomain-like"/>
    <property type="match status" value="1"/>
</dbReference>
<evidence type="ECO:0000259" key="2">
    <source>
        <dbReference type="SMART" id="SM00717"/>
    </source>
</evidence>
<dbReference type="Proteomes" id="UP000472267">
    <property type="component" value="Unassembled WGS sequence"/>
</dbReference>
<feature type="region of interest" description="Disordered" evidence="1">
    <location>
        <begin position="516"/>
        <end position="798"/>
    </location>
</feature>
<evidence type="ECO:0000313" key="4">
    <source>
        <dbReference type="Proteomes" id="UP000472267"/>
    </source>
</evidence>
<feature type="compositionally biased region" description="Basic and acidic residues" evidence="1">
    <location>
        <begin position="1282"/>
        <end position="1301"/>
    </location>
</feature>
<reference evidence="3" key="1">
    <citation type="submission" date="2025-08" db="UniProtKB">
        <authorList>
            <consortium name="Ensembl"/>
        </authorList>
    </citation>
    <scope>IDENTIFICATION</scope>
</reference>
<accession>A0A672IN54</accession>
<dbReference type="GO" id="GO:0001156">
    <property type="term" value="F:TFIIIC-class transcription factor complex binding"/>
    <property type="evidence" value="ECO:0007669"/>
    <property type="project" value="TreeGrafter"/>
</dbReference>
<feature type="compositionally biased region" description="Polar residues" evidence="1">
    <location>
        <begin position="1645"/>
        <end position="1661"/>
    </location>
</feature>
<feature type="compositionally biased region" description="Basic residues" evidence="1">
    <location>
        <begin position="527"/>
        <end position="539"/>
    </location>
</feature>
<dbReference type="PANTHER" id="PTHR22929">
    <property type="entry name" value="RNA POLYMERASE III TRANSCRIPTION INITIATION FACTOR B"/>
    <property type="match status" value="1"/>
</dbReference>
<reference evidence="3" key="2">
    <citation type="submission" date="2025-09" db="UniProtKB">
        <authorList>
            <consortium name="Ensembl"/>
        </authorList>
    </citation>
    <scope>IDENTIFICATION</scope>
</reference>
<dbReference type="OrthoDB" id="272624at2759"/>
<feature type="compositionally biased region" description="Polar residues" evidence="1">
    <location>
        <begin position="1615"/>
        <end position="1631"/>
    </location>
</feature>
<dbReference type="Gene3D" id="1.10.10.60">
    <property type="entry name" value="Homeodomain-like"/>
    <property type="match status" value="1"/>
</dbReference>
<feature type="region of interest" description="Disordered" evidence="1">
    <location>
        <begin position="1151"/>
        <end position="1923"/>
    </location>
</feature>
<keyword evidence="4" id="KW-1185">Reference proteome</keyword>
<feature type="compositionally biased region" description="Polar residues" evidence="1">
    <location>
        <begin position="1035"/>
        <end position="1046"/>
    </location>
</feature>
<feature type="region of interest" description="Disordered" evidence="1">
    <location>
        <begin position="1027"/>
        <end position="1087"/>
    </location>
</feature>
<feature type="compositionally biased region" description="Basic residues" evidence="1">
    <location>
        <begin position="755"/>
        <end position="766"/>
    </location>
</feature>
<feature type="compositionally biased region" description="Acidic residues" evidence="1">
    <location>
        <begin position="364"/>
        <end position="375"/>
    </location>
</feature>
<sequence length="2270" mass="244071">MFRRSRFSARPNVGTGGRGAAATATPQEAAPANREASEPPADTSESSTAPNAEIEVKSDVTSEKPAAPEDGNDQNGEGTSSSAAVQRRKRFSVKPRVAPGRPPTLPRTPKSPIKSVSETPVESSGTGVETSPQAVSTRSGNAAATQGLLSPRRRRSSEGSKSPRVQPKPAVVLDDSSEPSVVPPAEDLPDQTHLPSASSSQSEKTSDCQAKEGPPVRHPEKVPPSLPDRETNEISEKAKSLVTSKTALSLTASSSLSRLLNGPSDLQRLIKAQKLRELLRQERCKEKTLKKAKARSKEYSLDPAKMTMRDLIHYLPTSNPMSCSLEDSVQENETLVPPSPLREASPEPAQEPIAPSNNTTNPREEEEEGEDDQEEALMVPQVKVAEDGSLIIDEESLTVEVQRAKGPNPAQDRDPIFERGSTTTYSSFRKGSYTKPWSAEETDMFFLAVSMVGTDFSMIGQLFPHRARSEIKNKFKKEEKLNSWRIDKAFKERRKLDIEYFSKLLEKVMEVNRNRKKLKSLAQKNAPKQRKAPAKKRARTLSNVEEVDEEDEDEVPDVEEEGEKENEDLCNEGGAPAAEPKRKNKRKKRADASTEDRQESGEAGVSECAEAALPEDHTNADISQDTVTDKNLVIKPAKLSRARAPKPTLPLGRKWGKKTAPPTKPREAASDEEDENVDGSTHEEQVNKDASASSEASKRNAADDDMSDEEEDLTVKPPKPTRYGRVPKPTKPLTYSDKDDSNSCASETSAPAAKPKAKCTAKRGRTSKQQSSPKSKKPKLVTLRASQSDLSDEENDGQWGGEELEVQQLPFSSSLDNSASEIVPTGLHTLQSEISEVDDSMVELDILASMPDVLGMSDEALCPDSSCGQAQHGTDTAEPCEHQLDLLVDVIDFLSTEHTEDNLNLSEEQSYNEAAQTLLAIGNVAHITQAAPSQDAIGDYKEGTSEDNNEPTSIEDQIPPRPAAEEESAPSVFAQFRQDVTKTSETATTVEVEVTEAHAVSGDVAVTSTSGQERTEQQTVVELEPELLSIPESSNNNHPLQTNKGRFSNKKPKPNLTQTSRTAQSKSQPESSSGEASHAGAPCQGNAATTAAVEIAPETQDSAPTTLKANVIDEPSHQEMIVGQVETGAVASEVQSHLSAEFQVEPSRLTTVDTNVTSDSRDEKLASVETSETSLKDPPTCDSAVTEVTQEAVIDLTADTSTDNVPPAEDSPVRKDEESEVQTTRQSRRGRLPKIKPNLQQTSRTARSKDETPKPVETRSASEFINENPTSCSQTSEAVPETEARQKTDVHSSPKQEDRKSSVVAATPVEEVRPTQEECNAAPTCQTRRSRFQKVKPNIPQMARTERSKPQTREDLNVGPGSDVEPQPTCVLAPEQLNQTTDPASTVDPRLNLDSTPKELTPDEDKHACPEPPNQTDLSSSTIEERTSESKNLSESQFSAAIEQNIREPESTPKISDEILPAEVKPAEISCEDMLTTDSSVTESQVTQQSNANSTSAQFQTGQDEDSAEVATCVQESPASQEDSQVASTSQVRRGRSQKVRPKPILPSIPRTARSERQTTSESVEKESSPSPKVEVEPKQPHKEARSESTPPASTLSSSCDLISPAVTTDELATKENNNSCTEQGTTQNVSQRRRFSRVKHKPNLGSSAPTAQTKPQSPDISQPADHSLKDTSSSGTTEQSLGGGTNAQGDLELVEKSDEHLPPAHSSSKEAPTSVKFGGEDCNLGRPDAAAETNIQQIIDPAADSSKEGSTESVVVSTDTSSQCLEGNSSVKSTDDVKSELTDSPQTSKKAPQPHRGRLIKPKPTLGSRTRRVQPQEAKDSAPAEPESGSCLPDVDASADQKLVAELRPDTQEPGEGVTDELQHPDPPQGDIAPSTGLLAKSDQSPQGVAETSPRQIESSSSEGFQTHPLLQDMLPDSVPSDPDEPFFILSLTAVPVSSSGEVAPSAAEPPPFLTATPPSVQQPSVSGESLVPAGEQPVFNVVVSTEESADTGLPRGKDKGTDAAAANDFTVEDPESSQGTGSVSVEPQKSPQTPSSSEAPVTPEQQKPGGRAKSQVKPRMTRKKKKQTSEALDPEEAESDPSQAAQDSEHAGTSVEPGALDQGVTELQKERSCKVDAESEREPDVGSSAQTTRRTRTRMSARSKTKAAPASTPPPSKAASSGSKAKAPSAKRKQSCPESAASTSHGAAIALQPKEIHAPTITSPPETKEEQTSDTSSSFCHPTALQCPAEVSDSQESGSFISSFQESEEPISVSQYFLSDIFTEVENE</sequence>
<feature type="compositionally biased region" description="Polar residues" evidence="1">
    <location>
        <begin position="1055"/>
        <end position="1069"/>
    </location>
</feature>
<feature type="compositionally biased region" description="Basic residues" evidence="1">
    <location>
        <begin position="2056"/>
        <end position="2068"/>
    </location>
</feature>
<feature type="region of interest" description="Disordered" evidence="1">
    <location>
        <begin position="1"/>
        <end position="234"/>
    </location>
</feature>
<feature type="compositionally biased region" description="Basic residues" evidence="1">
    <location>
        <begin position="1793"/>
        <end position="1802"/>
    </location>
</feature>
<feature type="compositionally biased region" description="Basic and acidic residues" evidence="1">
    <location>
        <begin position="1553"/>
        <end position="1587"/>
    </location>
</feature>
<feature type="compositionally biased region" description="Polar residues" evidence="1">
    <location>
        <begin position="73"/>
        <end position="84"/>
    </location>
</feature>
<feature type="compositionally biased region" description="Low complexity" evidence="1">
    <location>
        <begin position="1070"/>
        <end position="1081"/>
    </location>
</feature>
<dbReference type="OMA" id="TSEFTHE"/>
<feature type="compositionally biased region" description="Basic and acidic residues" evidence="1">
    <location>
        <begin position="590"/>
        <end position="600"/>
    </location>
</feature>
<feature type="region of interest" description="Disordered" evidence="1">
    <location>
        <begin position="403"/>
        <end position="422"/>
    </location>
</feature>
<dbReference type="InterPro" id="IPR009057">
    <property type="entry name" value="Homeodomain-like_sf"/>
</dbReference>
<dbReference type="Pfam" id="PF15963">
    <property type="entry name" value="Myb_DNA-bind_7"/>
    <property type="match status" value="1"/>
</dbReference>
<feature type="region of interest" description="Disordered" evidence="1">
    <location>
        <begin position="318"/>
        <end position="376"/>
    </location>
</feature>
<feature type="compositionally biased region" description="Polar residues" evidence="1">
    <location>
        <begin position="1259"/>
        <end position="1277"/>
    </location>
</feature>
<feature type="compositionally biased region" description="Acidic residues" evidence="1">
    <location>
        <begin position="545"/>
        <end position="570"/>
    </location>
</feature>
<dbReference type="InterPro" id="IPR039467">
    <property type="entry name" value="TFIIIB_B''_Myb"/>
</dbReference>
<feature type="compositionally biased region" description="Polar residues" evidence="1">
    <location>
        <begin position="318"/>
        <end position="333"/>
    </location>
</feature>
<organism evidence="3 4">
    <name type="scientific">Salarias fasciatus</name>
    <name type="common">Jewelled blenny</name>
    <name type="synonym">Blennius fasciatus</name>
    <dbReference type="NCBI Taxonomy" id="181472"/>
    <lineage>
        <taxon>Eukaryota</taxon>
        <taxon>Metazoa</taxon>
        <taxon>Chordata</taxon>
        <taxon>Craniata</taxon>
        <taxon>Vertebrata</taxon>
        <taxon>Euteleostomi</taxon>
        <taxon>Actinopterygii</taxon>
        <taxon>Neopterygii</taxon>
        <taxon>Teleostei</taxon>
        <taxon>Neoteleostei</taxon>
        <taxon>Acanthomorphata</taxon>
        <taxon>Ovalentaria</taxon>
        <taxon>Blenniimorphae</taxon>
        <taxon>Blenniiformes</taxon>
        <taxon>Blennioidei</taxon>
        <taxon>Blenniidae</taxon>
        <taxon>Salariinae</taxon>
        <taxon>Salarias</taxon>
    </lineage>
</organism>
<dbReference type="InterPro" id="IPR001005">
    <property type="entry name" value="SANT/Myb"/>
</dbReference>
<dbReference type="CDD" id="cd00167">
    <property type="entry name" value="SANT"/>
    <property type="match status" value="1"/>
</dbReference>
<feature type="compositionally biased region" description="Polar residues" evidence="1">
    <location>
        <begin position="1491"/>
        <end position="1502"/>
    </location>
</feature>
<feature type="compositionally biased region" description="Basic residues" evidence="1">
    <location>
        <begin position="1632"/>
        <end position="1643"/>
    </location>
</feature>